<evidence type="ECO:0000256" key="1">
    <source>
        <dbReference type="ARBA" id="ARBA00004651"/>
    </source>
</evidence>
<dbReference type="AlphaFoldDB" id="A0A645C1L8"/>
<organism evidence="8">
    <name type="scientific">bioreactor metagenome</name>
    <dbReference type="NCBI Taxonomy" id="1076179"/>
    <lineage>
        <taxon>unclassified sequences</taxon>
        <taxon>metagenomes</taxon>
        <taxon>ecological metagenomes</taxon>
    </lineage>
</organism>
<keyword evidence="4 7" id="KW-0812">Transmembrane</keyword>
<dbReference type="GO" id="GO:0005886">
    <property type="term" value="C:plasma membrane"/>
    <property type="evidence" value="ECO:0007669"/>
    <property type="project" value="UniProtKB-SubCell"/>
</dbReference>
<reference evidence="8" key="1">
    <citation type="submission" date="2019-08" db="EMBL/GenBank/DDBJ databases">
        <authorList>
            <person name="Kucharzyk K."/>
            <person name="Murdoch R.W."/>
            <person name="Higgins S."/>
            <person name="Loffler F."/>
        </authorList>
    </citation>
    <scope>NUCLEOTIDE SEQUENCE</scope>
</reference>
<evidence type="ECO:0008006" key="9">
    <source>
        <dbReference type="Google" id="ProtNLM"/>
    </source>
</evidence>
<feature type="transmembrane region" description="Helical" evidence="7">
    <location>
        <begin position="6"/>
        <end position="28"/>
    </location>
</feature>
<evidence type="ECO:0000256" key="4">
    <source>
        <dbReference type="ARBA" id="ARBA00022692"/>
    </source>
</evidence>
<evidence type="ECO:0000256" key="7">
    <source>
        <dbReference type="SAM" id="Phobius"/>
    </source>
</evidence>
<evidence type="ECO:0000256" key="6">
    <source>
        <dbReference type="ARBA" id="ARBA00023136"/>
    </source>
</evidence>
<dbReference type="InterPro" id="IPR052518">
    <property type="entry name" value="CHR_Transporter"/>
</dbReference>
<dbReference type="PANTHER" id="PTHR43663:SF2">
    <property type="entry name" value="CHROMATE TRANSPORT PROTEIN-RELATED"/>
    <property type="match status" value="1"/>
</dbReference>
<comment type="caution">
    <text evidence="8">The sequence shown here is derived from an EMBL/GenBank/DDBJ whole genome shotgun (WGS) entry which is preliminary data.</text>
</comment>
<protein>
    <recommendedName>
        <fullName evidence="9">Chromate transport protein</fullName>
    </recommendedName>
</protein>
<dbReference type="EMBL" id="VSSQ01023973">
    <property type="protein sequence ID" value="MPM71228.1"/>
    <property type="molecule type" value="Genomic_DNA"/>
</dbReference>
<dbReference type="Pfam" id="PF02417">
    <property type="entry name" value="Chromate_transp"/>
    <property type="match status" value="1"/>
</dbReference>
<feature type="transmembrane region" description="Helical" evidence="7">
    <location>
        <begin position="109"/>
        <end position="126"/>
    </location>
</feature>
<name>A0A645C1L8_9ZZZZ</name>
<feature type="transmembrane region" description="Helical" evidence="7">
    <location>
        <begin position="75"/>
        <end position="97"/>
    </location>
</feature>
<proteinExistence type="inferred from homology"/>
<dbReference type="PANTHER" id="PTHR43663">
    <property type="entry name" value="CHROMATE TRANSPORT PROTEIN-RELATED"/>
    <property type="match status" value="1"/>
</dbReference>
<evidence type="ECO:0000256" key="2">
    <source>
        <dbReference type="ARBA" id="ARBA00005262"/>
    </source>
</evidence>
<feature type="transmembrane region" description="Helical" evidence="7">
    <location>
        <begin position="138"/>
        <end position="167"/>
    </location>
</feature>
<accession>A0A645C1L8</accession>
<dbReference type="GO" id="GO:0015109">
    <property type="term" value="F:chromate transmembrane transporter activity"/>
    <property type="evidence" value="ECO:0007669"/>
    <property type="project" value="InterPro"/>
</dbReference>
<gene>
    <name evidence="8" type="ORF">SDC9_118191</name>
</gene>
<dbReference type="InterPro" id="IPR003370">
    <property type="entry name" value="Chromate_transpt"/>
</dbReference>
<keyword evidence="6 7" id="KW-0472">Membrane</keyword>
<evidence type="ECO:0000256" key="3">
    <source>
        <dbReference type="ARBA" id="ARBA00022475"/>
    </source>
</evidence>
<keyword evidence="5 7" id="KW-1133">Transmembrane helix</keyword>
<keyword evidence="3" id="KW-1003">Cell membrane</keyword>
<evidence type="ECO:0000256" key="5">
    <source>
        <dbReference type="ARBA" id="ARBA00022989"/>
    </source>
</evidence>
<evidence type="ECO:0000313" key="8">
    <source>
        <dbReference type="EMBL" id="MPM71228.1"/>
    </source>
</evidence>
<sequence length="177" mass="19066">MTILQLFFFFFRISAVTFGGGIVILGMVKLGIADRQDISEGEFSDMISLAASVPGPLAVSIAWLLGRYYRGLKGSMAAVAGAVLPPFVIILILSPIILKYSGAPEVQGFFKGVLAGTGAIITMVVFDNVRSTLSCEWWNIVPFVIVIALIGVFGINPLLSMLAAFLVQLIRERLALR</sequence>
<comment type="similarity">
    <text evidence="2">Belongs to the chromate ion transporter (CHR) (TC 2.A.51) family.</text>
</comment>
<comment type="subcellular location">
    <subcellularLocation>
        <location evidence="1">Cell membrane</location>
        <topology evidence="1">Multi-pass membrane protein</topology>
    </subcellularLocation>
</comment>
<feature type="transmembrane region" description="Helical" evidence="7">
    <location>
        <begin position="49"/>
        <end position="69"/>
    </location>
</feature>